<dbReference type="EMBL" id="JANAVB010029416">
    <property type="protein sequence ID" value="KAJ6814991.1"/>
    <property type="molecule type" value="Genomic_DNA"/>
</dbReference>
<evidence type="ECO:0000313" key="1">
    <source>
        <dbReference type="EMBL" id="KAJ6814991.1"/>
    </source>
</evidence>
<sequence length="104" mass="12086">MHMFTDHTLTQVYLSIQKLMHKPTDNMNITFDTLRYTPNLLLCNNSCTFDTHTTLLCIHTKIKRCTLPMCTLPDTCRSIPFLTQVNLSMKKKAVTLVMCITRFE</sequence>
<accession>A0AAX6FG82</accession>
<comment type="caution">
    <text evidence="1">The sequence shown here is derived from an EMBL/GenBank/DDBJ whole genome shotgun (WGS) entry which is preliminary data.</text>
</comment>
<reference evidence="1" key="2">
    <citation type="submission" date="2023-04" db="EMBL/GenBank/DDBJ databases">
        <authorList>
            <person name="Bruccoleri R.E."/>
            <person name="Oakeley E.J."/>
            <person name="Faust A.-M."/>
            <person name="Dessus-Babus S."/>
            <person name="Altorfer M."/>
            <person name="Burckhardt D."/>
            <person name="Oertli M."/>
            <person name="Naumann U."/>
            <person name="Petersen F."/>
            <person name="Wong J."/>
        </authorList>
    </citation>
    <scope>NUCLEOTIDE SEQUENCE</scope>
    <source>
        <strain evidence="1">GSM-AAB239-AS_SAM_17_03QT</strain>
        <tissue evidence="1">Leaf</tissue>
    </source>
</reference>
<reference evidence="1" key="1">
    <citation type="journal article" date="2023" name="GigaByte">
        <title>Genome assembly of the bearded iris, Iris pallida Lam.</title>
        <authorList>
            <person name="Bruccoleri R.E."/>
            <person name="Oakeley E.J."/>
            <person name="Faust A.M.E."/>
            <person name="Altorfer M."/>
            <person name="Dessus-Babus S."/>
            <person name="Burckhardt D."/>
            <person name="Oertli M."/>
            <person name="Naumann U."/>
            <person name="Petersen F."/>
            <person name="Wong J."/>
        </authorList>
    </citation>
    <scope>NUCLEOTIDE SEQUENCE</scope>
    <source>
        <strain evidence="1">GSM-AAB239-AS_SAM_17_03QT</strain>
    </source>
</reference>
<evidence type="ECO:0000313" key="2">
    <source>
        <dbReference type="Proteomes" id="UP001140949"/>
    </source>
</evidence>
<name>A0AAX6FG82_IRIPA</name>
<dbReference type="Proteomes" id="UP001140949">
    <property type="component" value="Unassembled WGS sequence"/>
</dbReference>
<organism evidence="1 2">
    <name type="scientific">Iris pallida</name>
    <name type="common">Sweet iris</name>
    <dbReference type="NCBI Taxonomy" id="29817"/>
    <lineage>
        <taxon>Eukaryota</taxon>
        <taxon>Viridiplantae</taxon>
        <taxon>Streptophyta</taxon>
        <taxon>Embryophyta</taxon>
        <taxon>Tracheophyta</taxon>
        <taxon>Spermatophyta</taxon>
        <taxon>Magnoliopsida</taxon>
        <taxon>Liliopsida</taxon>
        <taxon>Asparagales</taxon>
        <taxon>Iridaceae</taxon>
        <taxon>Iridoideae</taxon>
        <taxon>Irideae</taxon>
        <taxon>Iris</taxon>
    </lineage>
</organism>
<keyword evidence="2" id="KW-1185">Reference proteome</keyword>
<protein>
    <submittedName>
        <fullName evidence="1">Uncharacterized protein</fullName>
    </submittedName>
</protein>
<dbReference type="AlphaFoldDB" id="A0AAX6FG82"/>
<proteinExistence type="predicted"/>
<gene>
    <name evidence="1" type="ORF">M6B38_136415</name>
</gene>